<dbReference type="InterPro" id="IPR022029">
    <property type="entry name" value="YoaR-like_PG-bd"/>
</dbReference>
<keyword evidence="3" id="KW-1185">Reference proteome</keyword>
<dbReference type="InterPro" id="IPR007391">
    <property type="entry name" value="Vancomycin_resist_VanW"/>
</dbReference>
<dbReference type="Pfam" id="PF04294">
    <property type="entry name" value="VanW"/>
    <property type="match status" value="1"/>
</dbReference>
<gene>
    <name evidence="2" type="ORF">CHL78_011900</name>
</gene>
<accession>A0A371J266</accession>
<evidence type="ECO:0000259" key="1">
    <source>
        <dbReference type="Pfam" id="PF12229"/>
    </source>
</evidence>
<sequence length="412" mass="47100">MLKFTRYRLKLMLIISLLLGSFLMLGMQKTASSKDEKIFKNIFIQDIDIGGLNLSEAKLKVNQVYEPKTIELKYNDKVWRIYPKDIDLDFNVDNSLEKAYKYTRSEDNLDNIKRIVNLSFAGTYEVNLHSSYDEVKLTEIIDKISEEIDVQVQEATLEIKDSGEIVRTPSKEGIELDVVKLKEEIYNMLAEKQIKNTDLPINIIKPTITTEDVNSIDTILGQYSTGFNDHTSRGSNIHVAGKSSSDRLVMPMDTFSYNKSTGARTWSNGYKSAKVIVGGRYVNGEGGGVCQVSTTIYNAALLAGMEIEEVHNHTYPSRYAPKGRDAAVSYGYTDLKFKNPYSHPVYIKNIVNNGAVTSKIYGCSQDRERIYLKCEEKYEKEKIMVKTYRIYLDEENNKIREELISNNKYKMK</sequence>
<dbReference type="AlphaFoldDB" id="A0A371J266"/>
<dbReference type="Pfam" id="PF12229">
    <property type="entry name" value="PG_binding_4"/>
    <property type="match status" value="1"/>
</dbReference>
<evidence type="ECO:0000313" key="2">
    <source>
        <dbReference type="EMBL" id="RDY26767.1"/>
    </source>
</evidence>
<dbReference type="PANTHER" id="PTHR35788">
    <property type="entry name" value="EXPORTED PROTEIN-RELATED"/>
    <property type="match status" value="1"/>
</dbReference>
<dbReference type="EMBL" id="NOJY02000020">
    <property type="protein sequence ID" value="RDY26767.1"/>
    <property type="molecule type" value="Genomic_DNA"/>
</dbReference>
<dbReference type="PANTHER" id="PTHR35788:SF1">
    <property type="entry name" value="EXPORTED PROTEIN"/>
    <property type="match status" value="1"/>
</dbReference>
<dbReference type="OrthoDB" id="9797191at2"/>
<reference evidence="2 3" key="1">
    <citation type="journal article" date="2017" name="Genome Announc.">
        <title>Draft Genome Sequence of Romboutsia weinsteinii sp. nov. Strain CCRI-19649(T) Isolated from Surface Water.</title>
        <authorList>
            <person name="Maheux A.F."/>
            <person name="Boudreau D.K."/>
            <person name="Berube E."/>
            <person name="Boissinot M."/>
            <person name="Cantin P."/>
            <person name="Raymond F."/>
            <person name="Corbeil J."/>
            <person name="Omar R.F."/>
            <person name="Bergeron M.G."/>
        </authorList>
    </citation>
    <scope>NUCLEOTIDE SEQUENCE [LARGE SCALE GENOMIC DNA]</scope>
    <source>
        <strain evidence="2 3">CCRI-19649</strain>
    </source>
</reference>
<feature type="domain" description="YoaR-like putative peptidoglycan binding" evidence="1">
    <location>
        <begin position="79"/>
        <end position="193"/>
    </location>
</feature>
<comment type="caution">
    <text evidence="2">The sequence shown here is derived from an EMBL/GenBank/DDBJ whole genome shotgun (WGS) entry which is preliminary data.</text>
</comment>
<name>A0A371J266_9FIRM</name>
<dbReference type="Proteomes" id="UP000215694">
    <property type="component" value="Unassembled WGS sequence"/>
</dbReference>
<protein>
    <recommendedName>
        <fullName evidence="1">YoaR-like putative peptidoglycan binding domain-containing protein</fullName>
    </recommendedName>
</protein>
<evidence type="ECO:0000313" key="3">
    <source>
        <dbReference type="Proteomes" id="UP000215694"/>
    </source>
</evidence>
<dbReference type="InterPro" id="IPR052913">
    <property type="entry name" value="Glycopeptide_resist_protein"/>
</dbReference>
<organism evidence="2 3">
    <name type="scientific">Romboutsia weinsteinii</name>
    <dbReference type="NCBI Taxonomy" id="2020949"/>
    <lineage>
        <taxon>Bacteria</taxon>
        <taxon>Bacillati</taxon>
        <taxon>Bacillota</taxon>
        <taxon>Clostridia</taxon>
        <taxon>Peptostreptococcales</taxon>
        <taxon>Peptostreptococcaceae</taxon>
        <taxon>Romboutsia</taxon>
    </lineage>
</organism>
<dbReference type="RefSeq" id="WP_094369387.1">
    <property type="nucleotide sequence ID" value="NZ_NOJY02000020.1"/>
</dbReference>
<proteinExistence type="predicted"/>